<evidence type="ECO:0000313" key="2">
    <source>
        <dbReference type="Proteomes" id="UP000238954"/>
    </source>
</evidence>
<dbReference type="Proteomes" id="UP000238954">
    <property type="component" value="Chromosome"/>
</dbReference>
<proteinExistence type="predicted"/>
<evidence type="ECO:0000313" key="1">
    <source>
        <dbReference type="EMBL" id="PQM26293.1"/>
    </source>
</evidence>
<name>A0A2S8B1S3_9SPHN</name>
<keyword evidence="2" id="KW-1185">Reference proteome</keyword>
<protein>
    <submittedName>
        <fullName evidence="1">Uncharacterized protein</fullName>
    </submittedName>
</protein>
<gene>
    <name evidence="1" type="ORF">CVO77_14630</name>
</gene>
<organism evidence="1 2">
    <name type="scientific">Sphingopyxis lindanitolerans</name>
    <dbReference type="NCBI Taxonomy" id="2054227"/>
    <lineage>
        <taxon>Bacteria</taxon>
        <taxon>Pseudomonadati</taxon>
        <taxon>Pseudomonadota</taxon>
        <taxon>Alphaproteobacteria</taxon>
        <taxon>Sphingomonadales</taxon>
        <taxon>Sphingomonadaceae</taxon>
        <taxon>Sphingopyxis</taxon>
    </lineage>
</organism>
<sequence>MRGSALNDDIAGREKDFVIVEDERRGARQQADNVERRGAVHDQIRPIRHEAIGRVKLRERPRDGGAQLIVGHARRMRFDDEPAHRHSARRRRQHDRIGSSVRAVERIERHRQTLTPNLEQTRKMHRGWRVDQHAGAARAISGHDSPQSLFDAFACHRCLDPGNRRP</sequence>
<dbReference type="AlphaFoldDB" id="A0A2S8B1S3"/>
<comment type="caution">
    <text evidence="1">The sequence shown here is derived from an EMBL/GenBank/DDBJ whole genome shotgun (WGS) entry which is preliminary data.</text>
</comment>
<accession>A0A2S8B1S3</accession>
<dbReference type="EMBL" id="PHFW01000003">
    <property type="protein sequence ID" value="PQM26293.1"/>
    <property type="molecule type" value="Genomic_DNA"/>
</dbReference>
<reference evidence="2" key="1">
    <citation type="submission" date="2017-11" db="EMBL/GenBank/DDBJ databases">
        <title>The complete genome sequence of Sphingopyxis pomeranensis sp. nov. strain WS5A3p.</title>
        <authorList>
            <person name="Kaminski M.A."/>
        </authorList>
    </citation>
    <scope>NUCLEOTIDE SEQUENCE [LARGE SCALE GENOMIC DNA]</scope>
    <source>
        <strain evidence="2">WS5A3p</strain>
    </source>
</reference>